<evidence type="ECO:0000259" key="4">
    <source>
        <dbReference type="PROSITE" id="PS50949"/>
    </source>
</evidence>
<proteinExistence type="predicted"/>
<evidence type="ECO:0000313" key="5">
    <source>
        <dbReference type="EMBL" id="PWE27506.1"/>
    </source>
</evidence>
<keyword evidence="3" id="KW-0804">Transcription</keyword>
<dbReference type="InterPro" id="IPR011711">
    <property type="entry name" value="GntR_C"/>
</dbReference>
<dbReference type="Pfam" id="PF00392">
    <property type="entry name" value="GntR"/>
    <property type="match status" value="1"/>
</dbReference>
<dbReference type="GO" id="GO:0003677">
    <property type="term" value="F:DNA binding"/>
    <property type="evidence" value="ECO:0007669"/>
    <property type="project" value="UniProtKB-KW"/>
</dbReference>
<dbReference type="EMBL" id="QEYD01000010">
    <property type="protein sequence ID" value="PWE27506.1"/>
    <property type="molecule type" value="Genomic_DNA"/>
</dbReference>
<reference evidence="5 6" key="1">
    <citation type="submission" date="2018-05" db="EMBL/GenBank/DDBJ databases">
        <title>Pararhodobacter marina sp. nov., isolated from deep-sea water of the Indian Ocean.</title>
        <authorList>
            <person name="Lai Q.Sr."/>
            <person name="Liu X."/>
            <person name="Shao Z."/>
        </authorList>
    </citation>
    <scope>NUCLEOTIDE SEQUENCE [LARGE SCALE GENOMIC DNA]</scope>
    <source>
        <strain evidence="5 6">CIC4N-9</strain>
    </source>
</reference>
<organism evidence="5 6">
    <name type="scientific">Pararhodobacter marinus</name>
    <dbReference type="NCBI Taxonomy" id="2184063"/>
    <lineage>
        <taxon>Bacteria</taxon>
        <taxon>Pseudomonadati</taxon>
        <taxon>Pseudomonadota</taxon>
        <taxon>Alphaproteobacteria</taxon>
        <taxon>Rhodobacterales</taxon>
        <taxon>Paracoccaceae</taxon>
        <taxon>Pararhodobacter</taxon>
    </lineage>
</organism>
<evidence type="ECO:0000313" key="6">
    <source>
        <dbReference type="Proteomes" id="UP000244940"/>
    </source>
</evidence>
<sequence>MPGLPEDQIVGSVLDAIAEQRLPAGTKLGEQALSDLFGCNRANVRRALATLAAQHVVELRPNRGAYVMTPSPREARNVFQARRAIERTIAREAAGRSTPEDIAFLRRNITEEAQAKATGDKPGELRASRDFHLRLARIAGNDVLERFLSELTMRSTLILGLYSPQGSSCCAEDEHARIVDALERADSEALVSLTTSHLEHLEAGLNFDDKPRAKLTLEDQLAPWRDPSQAV</sequence>
<evidence type="ECO:0000256" key="2">
    <source>
        <dbReference type="ARBA" id="ARBA00023125"/>
    </source>
</evidence>
<dbReference type="PROSITE" id="PS50949">
    <property type="entry name" value="HTH_GNTR"/>
    <property type="match status" value="1"/>
</dbReference>
<dbReference type="Gene3D" id="1.20.120.530">
    <property type="entry name" value="GntR ligand-binding domain-like"/>
    <property type="match status" value="1"/>
</dbReference>
<dbReference type="Gene3D" id="1.10.10.10">
    <property type="entry name" value="Winged helix-like DNA-binding domain superfamily/Winged helix DNA-binding domain"/>
    <property type="match status" value="1"/>
</dbReference>
<feature type="domain" description="HTH gntR-type" evidence="4">
    <location>
        <begin position="3"/>
        <end position="70"/>
    </location>
</feature>
<dbReference type="SUPFAM" id="SSF48008">
    <property type="entry name" value="GntR ligand-binding domain-like"/>
    <property type="match status" value="1"/>
</dbReference>
<dbReference type="OrthoDB" id="7618373at2"/>
<evidence type="ECO:0000256" key="3">
    <source>
        <dbReference type="ARBA" id="ARBA00023163"/>
    </source>
</evidence>
<keyword evidence="1" id="KW-0805">Transcription regulation</keyword>
<dbReference type="RefSeq" id="WP_109534318.1">
    <property type="nucleotide sequence ID" value="NZ_QEYD01000010.1"/>
</dbReference>
<comment type="caution">
    <text evidence="5">The sequence shown here is derived from an EMBL/GenBank/DDBJ whole genome shotgun (WGS) entry which is preliminary data.</text>
</comment>
<gene>
    <name evidence="5" type="ORF">C4N9_15785</name>
</gene>
<dbReference type="PANTHER" id="PTHR43537">
    <property type="entry name" value="TRANSCRIPTIONAL REGULATOR, GNTR FAMILY"/>
    <property type="match status" value="1"/>
</dbReference>
<dbReference type="InterPro" id="IPR036388">
    <property type="entry name" value="WH-like_DNA-bd_sf"/>
</dbReference>
<keyword evidence="2" id="KW-0238">DNA-binding</keyword>
<dbReference type="InterPro" id="IPR036390">
    <property type="entry name" value="WH_DNA-bd_sf"/>
</dbReference>
<keyword evidence="6" id="KW-1185">Reference proteome</keyword>
<dbReference type="PANTHER" id="PTHR43537:SF53">
    <property type="entry name" value="HTH-TYPE TRANSCRIPTIONAL REPRESSOR NANR"/>
    <property type="match status" value="1"/>
</dbReference>
<dbReference type="Pfam" id="PF07729">
    <property type="entry name" value="FCD"/>
    <property type="match status" value="1"/>
</dbReference>
<evidence type="ECO:0000256" key="1">
    <source>
        <dbReference type="ARBA" id="ARBA00023015"/>
    </source>
</evidence>
<dbReference type="InterPro" id="IPR000524">
    <property type="entry name" value="Tscrpt_reg_HTH_GntR"/>
</dbReference>
<dbReference type="SUPFAM" id="SSF46785">
    <property type="entry name" value="Winged helix' DNA-binding domain"/>
    <property type="match status" value="1"/>
</dbReference>
<dbReference type="AlphaFoldDB" id="A0A2U2C6H7"/>
<dbReference type="Proteomes" id="UP000244940">
    <property type="component" value="Unassembled WGS sequence"/>
</dbReference>
<protein>
    <submittedName>
        <fullName evidence="5">GntR family transcriptional regulator</fullName>
    </submittedName>
</protein>
<dbReference type="InterPro" id="IPR008920">
    <property type="entry name" value="TF_FadR/GntR_C"/>
</dbReference>
<dbReference type="GO" id="GO:0003700">
    <property type="term" value="F:DNA-binding transcription factor activity"/>
    <property type="evidence" value="ECO:0007669"/>
    <property type="project" value="InterPro"/>
</dbReference>
<dbReference type="GeneID" id="94366357"/>
<name>A0A2U2C6H7_9RHOB</name>
<dbReference type="SMART" id="SM00895">
    <property type="entry name" value="FCD"/>
    <property type="match status" value="1"/>
</dbReference>
<accession>A0A2U2C6H7</accession>
<dbReference type="SMART" id="SM00345">
    <property type="entry name" value="HTH_GNTR"/>
    <property type="match status" value="1"/>
</dbReference>